<feature type="domain" description="Exocyst complex subunit Exo70 C-terminal" evidence="6">
    <location>
        <begin position="243"/>
        <end position="607"/>
    </location>
</feature>
<comment type="similarity">
    <text evidence="1 4">Belongs to the EXO70 family.</text>
</comment>
<dbReference type="PANTHER" id="PTHR12542:SF41">
    <property type="entry name" value="EXOCYST COMPLEX COMPONENT 7"/>
    <property type="match status" value="1"/>
</dbReference>
<evidence type="ECO:0000256" key="4">
    <source>
        <dbReference type="RuleBase" id="RU365026"/>
    </source>
</evidence>
<comment type="caution">
    <text evidence="7">The sequence shown here is derived from an EMBL/GenBank/DDBJ whole genome shotgun (WGS) entry which is preliminary data.</text>
</comment>
<keyword evidence="2 4" id="KW-0813">Transport</keyword>
<evidence type="ECO:0000313" key="7">
    <source>
        <dbReference type="EMBL" id="KAJ3566509.1"/>
    </source>
</evidence>
<dbReference type="InterPro" id="IPR046364">
    <property type="entry name" value="Exo70_C"/>
</dbReference>
<dbReference type="Proteomes" id="UP001213000">
    <property type="component" value="Unassembled WGS sequence"/>
</dbReference>
<keyword evidence="8" id="KW-1185">Reference proteome</keyword>
<evidence type="ECO:0000256" key="3">
    <source>
        <dbReference type="ARBA" id="ARBA00022483"/>
    </source>
</evidence>
<dbReference type="InterPro" id="IPR004140">
    <property type="entry name" value="Exo70"/>
</dbReference>
<dbReference type="GO" id="GO:0005546">
    <property type="term" value="F:phosphatidylinositol-4,5-bisphosphate binding"/>
    <property type="evidence" value="ECO:0007669"/>
    <property type="project" value="InterPro"/>
</dbReference>
<dbReference type="SUPFAM" id="SSF74788">
    <property type="entry name" value="Cullin repeat-like"/>
    <property type="match status" value="1"/>
</dbReference>
<feature type="region of interest" description="Disordered" evidence="5">
    <location>
        <begin position="581"/>
        <end position="600"/>
    </location>
</feature>
<evidence type="ECO:0000256" key="1">
    <source>
        <dbReference type="ARBA" id="ARBA00006756"/>
    </source>
</evidence>
<comment type="function">
    <text evidence="4">Involved in the secretory pathway as part of the exocyst complex which tethers secretory vesicles to the sites of exocytosis. Also plays a role in the assembly of the exocyst.</text>
</comment>
<keyword evidence="3 4" id="KW-0268">Exocytosis</keyword>
<proteinExistence type="inferred from homology"/>
<dbReference type="EMBL" id="JANIEX010000482">
    <property type="protein sequence ID" value="KAJ3566509.1"/>
    <property type="molecule type" value="Genomic_DNA"/>
</dbReference>
<sequence length="611" mass="68259">MDDETAEIELLEQNLQKTRQISKRMTSILDSFDTRLAKLEKSILPLYSAAQILNRRSNNIDLALSKIDEMASTQEDLAAEEAMILRGPQANNIKAYKEALDRLNANIAFKSGDLDLAQTARLVETGAKKLTQMFTTIVAEGSSGVTPRTPGTALVSTSFPSSLLSNLSPLISYLRNLPIPATHPSHPAAPVIFTTLQEAQRGYADMRGNWSVKCLEGQGKRLITRADTIDAIATGAEFGQWVETLLAVTEDEYKLLKELSPLPSSDVIASSYGILLSPILSLFSTVLGQMTALIKKSLQKYNFLALSAYDALLQQQPAWEEVLSRRSSEYLDDKNEFRDGLQTLRQICLRSFPEFLVDLKLGANSRESDTSVKIVDLTTETVKYLERIPQVQAAVASGLLALGDGNWKMGEGVQVGKSTQGGAVDEITIMEHFLYDVVTTAINSLNTISRIRRTAFGSIFLLNNISYLRHHLLLQPKHPDLLSLFSQPAIDAINSNWRTAKAAYFDTNFTPLMQTITDDPKEKSGKSQAKEKFTRFFDLLEEVVERHRMAKVLDEDREAREAVADEIVMLVVPSLKRFTQKQKEKEFSRNPQKYIKQSPDDVEARLRSLYN</sequence>
<keyword evidence="4" id="KW-0653">Protein transport</keyword>
<reference evidence="7" key="1">
    <citation type="submission" date="2022-07" db="EMBL/GenBank/DDBJ databases">
        <title>Genome Sequence of Leucocoprinus birnbaumii.</title>
        <authorList>
            <person name="Buettner E."/>
        </authorList>
    </citation>
    <scope>NUCLEOTIDE SEQUENCE</scope>
    <source>
        <strain evidence="7">VT141</strain>
    </source>
</reference>
<evidence type="ECO:0000313" key="8">
    <source>
        <dbReference type="Proteomes" id="UP001213000"/>
    </source>
</evidence>
<dbReference type="InterPro" id="IPR016159">
    <property type="entry name" value="Cullin_repeat-like_dom_sf"/>
</dbReference>
<dbReference type="GO" id="GO:0000145">
    <property type="term" value="C:exocyst"/>
    <property type="evidence" value="ECO:0007669"/>
    <property type="project" value="InterPro"/>
</dbReference>
<dbReference type="AlphaFoldDB" id="A0AAD5VQ71"/>
<protein>
    <recommendedName>
        <fullName evidence="4">Exocyst complex protein EXO70</fullName>
    </recommendedName>
</protein>
<name>A0AAD5VQ71_9AGAR</name>
<dbReference type="GO" id="GO:0015031">
    <property type="term" value="P:protein transport"/>
    <property type="evidence" value="ECO:0007669"/>
    <property type="project" value="UniProtKB-KW"/>
</dbReference>
<evidence type="ECO:0000256" key="2">
    <source>
        <dbReference type="ARBA" id="ARBA00022448"/>
    </source>
</evidence>
<dbReference type="Pfam" id="PF03081">
    <property type="entry name" value="Exo70_C"/>
    <property type="match status" value="1"/>
</dbReference>
<organism evidence="7 8">
    <name type="scientific">Leucocoprinus birnbaumii</name>
    <dbReference type="NCBI Taxonomy" id="56174"/>
    <lineage>
        <taxon>Eukaryota</taxon>
        <taxon>Fungi</taxon>
        <taxon>Dikarya</taxon>
        <taxon>Basidiomycota</taxon>
        <taxon>Agaricomycotina</taxon>
        <taxon>Agaricomycetes</taxon>
        <taxon>Agaricomycetidae</taxon>
        <taxon>Agaricales</taxon>
        <taxon>Agaricineae</taxon>
        <taxon>Agaricaceae</taxon>
        <taxon>Leucocoprinus</taxon>
    </lineage>
</organism>
<evidence type="ECO:0000256" key="5">
    <source>
        <dbReference type="SAM" id="MobiDB-lite"/>
    </source>
</evidence>
<dbReference type="GO" id="GO:0006887">
    <property type="term" value="P:exocytosis"/>
    <property type="evidence" value="ECO:0007669"/>
    <property type="project" value="UniProtKB-KW"/>
</dbReference>
<gene>
    <name evidence="7" type="ORF">NP233_g6959</name>
</gene>
<evidence type="ECO:0000259" key="6">
    <source>
        <dbReference type="Pfam" id="PF03081"/>
    </source>
</evidence>
<comment type="subcellular location">
    <subcellularLocation>
        <location evidence="4">Bud</location>
    </subcellularLocation>
    <subcellularLocation>
        <location evidence="4">Bud neck</location>
    </subcellularLocation>
</comment>
<dbReference type="GO" id="GO:0005935">
    <property type="term" value="C:cellular bud neck"/>
    <property type="evidence" value="ECO:0007669"/>
    <property type="project" value="UniProtKB-SubCell"/>
</dbReference>
<dbReference type="Gene3D" id="1.20.1280.170">
    <property type="entry name" value="Exocyst complex component Exo70"/>
    <property type="match status" value="1"/>
</dbReference>
<accession>A0AAD5VQ71</accession>
<dbReference type="PANTHER" id="PTHR12542">
    <property type="entry name" value="EXOCYST COMPLEX PROTEIN EXO70"/>
    <property type="match status" value="1"/>
</dbReference>